<dbReference type="Proteomes" id="UP000015453">
    <property type="component" value="Unassembled WGS sequence"/>
</dbReference>
<evidence type="ECO:0000259" key="3">
    <source>
        <dbReference type="Pfam" id="PF14244"/>
    </source>
</evidence>
<feature type="region of interest" description="Disordered" evidence="1">
    <location>
        <begin position="1"/>
        <end position="22"/>
    </location>
</feature>
<protein>
    <recommendedName>
        <fullName evidence="6">Reverse transcriptase Ty1/copia-type domain-containing protein</fullName>
    </recommendedName>
</protein>
<dbReference type="SUPFAM" id="SSF56672">
    <property type="entry name" value="DNA/RNA polymerases"/>
    <property type="match status" value="1"/>
</dbReference>
<dbReference type="InterPro" id="IPR013103">
    <property type="entry name" value="RVT_2"/>
</dbReference>
<accession>S8CAV5</accession>
<dbReference type="EMBL" id="AUSU01006787">
    <property type="protein sequence ID" value="EPS61506.1"/>
    <property type="molecule type" value="Genomic_DNA"/>
</dbReference>
<evidence type="ECO:0008006" key="6">
    <source>
        <dbReference type="Google" id="ProtNLM"/>
    </source>
</evidence>
<comment type="caution">
    <text evidence="4">The sequence shown here is derived from an EMBL/GenBank/DDBJ whole genome shotgun (WGS) entry which is preliminary data.</text>
</comment>
<dbReference type="InterPro" id="IPR043502">
    <property type="entry name" value="DNA/RNA_pol_sf"/>
</dbReference>
<feature type="domain" description="Retrotransposon Copia-like N-terminal" evidence="3">
    <location>
        <begin position="239"/>
        <end position="284"/>
    </location>
</feature>
<reference evidence="4 5" key="1">
    <citation type="journal article" date="2013" name="BMC Genomics">
        <title>The miniature genome of a carnivorous plant Genlisea aurea contains a low number of genes and short non-coding sequences.</title>
        <authorList>
            <person name="Leushkin E.V."/>
            <person name="Sutormin R.A."/>
            <person name="Nabieva E.R."/>
            <person name="Penin A.A."/>
            <person name="Kondrashov A.S."/>
            <person name="Logacheva M.D."/>
        </authorList>
    </citation>
    <scope>NUCLEOTIDE SEQUENCE [LARGE SCALE GENOMIC DNA]</scope>
</reference>
<name>S8CAV5_9LAMI</name>
<evidence type="ECO:0000259" key="2">
    <source>
        <dbReference type="Pfam" id="PF07727"/>
    </source>
</evidence>
<evidence type="ECO:0000313" key="5">
    <source>
        <dbReference type="Proteomes" id="UP000015453"/>
    </source>
</evidence>
<dbReference type="PANTHER" id="PTHR37610:SF40">
    <property type="entry name" value="OS01G0909600 PROTEIN"/>
    <property type="match status" value="1"/>
</dbReference>
<dbReference type="Pfam" id="PF14244">
    <property type="entry name" value="Retrotran_gag_3"/>
    <property type="match status" value="1"/>
</dbReference>
<dbReference type="OrthoDB" id="1929979at2759"/>
<proteinExistence type="predicted"/>
<feature type="domain" description="Reverse transcriptase Ty1/copia-type" evidence="2">
    <location>
        <begin position="103"/>
        <end position="220"/>
    </location>
</feature>
<feature type="compositionally biased region" description="Low complexity" evidence="1">
    <location>
        <begin position="12"/>
        <end position="22"/>
    </location>
</feature>
<gene>
    <name evidence="4" type="ORF">M569_13291</name>
</gene>
<dbReference type="Pfam" id="PF07727">
    <property type="entry name" value="RVT_2"/>
    <property type="match status" value="1"/>
</dbReference>
<evidence type="ECO:0000256" key="1">
    <source>
        <dbReference type="SAM" id="MobiDB-lite"/>
    </source>
</evidence>
<sequence>MIDSPVSVEPGSVSDSSDISSNSSAKIISPLLRRSDNVHRPPSWLKDYTNPEFSPDSTCLTNALCTAVALVTTIPEPQTYHDAKGIPEWEKAMSEELQGLEENKTWVLVDKPPDCKPIGCKWVYRVKLNPDGSISRYKACLVAKGFTQVEVVDYYETYAPVAKMVTIRVVLALTASHSWYLHQLDVNNAFLHGHLDETVYMIPPDGYSEAKDGQVFSIHKIEDMKDVDKNDVPAYALVGSDNPGVILFVVLLTPLNFMDWSRSMTLALDCKDKLGFINGTLSAPSSDSPHFRAWQKADSMVRSCILNSMSRDLVHNFNKCLTARDMWLSLERHFVCSACHSVVDANTALDAIKLTHFLSGLTDVFTVTRDMILSMHPAPNLEAAYGILLNIEPSDNKSAAIESSALLSDAAHTPIGSVRSNFQIGIFNIGNVSVNR</sequence>
<organism evidence="4 5">
    <name type="scientific">Genlisea aurea</name>
    <dbReference type="NCBI Taxonomy" id="192259"/>
    <lineage>
        <taxon>Eukaryota</taxon>
        <taxon>Viridiplantae</taxon>
        <taxon>Streptophyta</taxon>
        <taxon>Embryophyta</taxon>
        <taxon>Tracheophyta</taxon>
        <taxon>Spermatophyta</taxon>
        <taxon>Magnoliopsida</taxon>
        <taxon>eudicotyledons</taxon>
        <taxon>Gunneridae</taxon>
        <taxon>Pentapetalae</taxon>
        <taxon>asterids</taxon>
        <taxon>lamiids</taxon>
        <taxon>Lamiales</taxon>
        <taxon>Lentibulariaceae</taxon>
        <taxon>Genlisea</taxon>
    </lineage>
</organism>
<keyword evidence="5" id="KW-1185">Reference proteome</keyword>
<dbReference type="InterPro" id="IPR029472">
    <property type="entry name" value="Copia-like_N"/>
</dbReference>
<dbReference type="PANTHER" id="PTHR37610">
    <property type="entry name" value="CCHC-TYPE DOMAIN-CONTAINING PROTEIN"/>
    <property type="match status" value="1"/>
</dbReference>
<evidence type="ECO:0000313" key="4">
    <source>
        <dbReference type="EMBL" id="EPS61506.1"/>
    </source>
</evidence>
<dbReference type="AlphaFoldDB" id="S8CAV5"/>